<protein>
    <recommendedName>
        <fullName evidence="5">RING-type E3 ubiquitin transferase</fullName>
    </recommendedName>
</protein>
<dbReference type="SUPFAM" id="SSF63825">
    <property type="entry name" value="YWTD domain"/>
    <property type="match status" value="1"/>
</dbReference>
<gene>
    <name evidence="3" type="ORF">MCOR_24371</name>
</gene>
<dbReference type="Pfam" id="PF06739">
    <property type="entry name" value="SBBP"/>
    <property type="match status" value="1"/>
</dbReference>
<name>A0A6J8BYM0_MYTCO</name>
<dbReference type="InterPro" id="IPR001258">
    <property type="entry name" value="NHL_repeat"/>
</dbReference>
<evidence type="ECO:0000313" key="3">
    <source>
        <dbReference type="EMBL" id="CAC5389168.1"/>
    </source>
</evidence>
<evidence type="ECO:0000313" key="4">
    <source>
        <dbReference type="Proteomes" id="UP000507470"/>
    </source>
</evidence>
<dbReference type="Gene3D" id="2.120.10.30">
    <property type="entry name" value="TolB, C-terminal domain"/>
    <property type="match status" value="1"/>
</dbReference>
<reference evidence="3 4" key="1">
    <citation type="submission" date="2020-06" db="EMBL/GenBank/DDBJ databases">
        <authorList>
            <person name="Li R."/>
            <person name="Bekaert M."/>
        </authorList>
    </citation>
    <scope>NUCLEOTIDE SEQUENCE [LARGE SCALE GENOMIC DNA]</scope>
    <source>
        <strain evidence="4">wild</strain>
    </source>
</reference>
<keyword evidence="1" id="KW-0677">Repeat</keyword>
<evidence type="ECO:0008006" key="5">
    <source>
        <dbReference type="Google" id="ProtNLM"/>
    </source>
</evidence>
<dbReference type="InterPro" id="IPR010620">
    <property type="entry name" value="SBBP_repeat"/>
</dbReference>
<evidence type="ECO:0000256" key="1">
    <source>
        <dbReference type="ARBA" id="ARBA00022737"/>
    </source>
</evidence>
<feature type="repeat" description="NHL" evidence="2">
    <location>
        <begin position="206"/>
        <end position="247"/>
    </location>
</feature>
<dbReference type="AlphaFoldDB" id="A0A6J8BYM0"/>
<evidence type="ECO:0000256" key="2">
    <source>
        <dbReference type="PROSITE-ProRule" id="PRU00504"/>
    </source>
</evidence>
<proteinExistence type="predicted"/>
<dbReference type="PROSITE" id="PS51125">
    <property type="entry name" value="NHL"/>
    <property type="match status" value="1"/>
</dbReference>
<dbReference type="Proteomes" id="UP000507470">
    <property type="component" value="Unassembled WGS sequence"/>
</dbReference>
<organism evidence="3 4">
    <name type="scientific">Mytilus coruscus</name>
    <name type="common">Sea mussel</name>
    <dbReference type="NCBI Taxonomy" id="42192"/>
    <lineage>
        <taxon>Eukaryota</taxon>
        <taxon>Metazoa</taxon>
        <taxon>Spiralia</taxon>
        <taxon>Lophotrochozoa</taxon>
        <taxon>Mollusca</taxon>
        <taxon>Bivalvia</taxon>
        <taxon>Autobranchia</taxon>
        <taxon>Pteriomorphia</taxon>
        <taxon>Mytilida</taxon>
        <taxon>Mytiloidea</taxon>
        <taxon>Mytilidae</taxon>
        <taxon>Mytilinae</taxon>
        <taxon>Mytilus</taxon>
    </lineage>
</organism>
<dbReference type="OrthoDB" id="6041994at2759"/>
<sequence>MFMLSEAATMFSPRTNFLDIEDDWVCPCKLKQQGRVGKATYKHMNGMSRYKFLIDSEFVPGVTGGRILPNEDLVLVNFNEQLLTIHCENGEVKRTLKLLGHPWDVALYGEDCAVVSFNDLQKLHVIDLNALNLISEIDVPKSCYGIWCLGNTCFATCGKILHRIDMETKKDKPLKLEGEGIFNIFVDDNRIYYTDYYSLHCLSHNGQEVFVYKHDKLSWPRGIAVDTKGYIYVAGYKSNNIHKLTMDGRLFKILITKDEGIQRPSFLHFECHQRKLLVAIDEGRAVFEFKV</sequence>
<keyword evidence="4" id="KW-1185">Reference proteome</keyword>
<accession>A0A6J8BYM0</accession>
<dbReference type="InterPro" id="IPR011042">
    <property type="entry name" value="6-blade_b-propeller_TolB-like"/>
</dbReference>
<dbReference type="EMBL" id="CACVKT020004323">
    <property type="protein sequence ID" value="CAC5389168.1"/>
    <property type="molecule type" value="Genomic_DNA"/>
</dbReference>